<dbReference type="Pfam" id="PF03466">
    <property type="entry name" value="LysR_substrate"/>
    <property type="match status" value="1"/>
</dbReference>
<dbReference type="Gene3D" id="1.10.10.10">
    <property type="entry name" value="Winged helix-like DNA-binding domain superfamily/Winged helix DNA-binding domain"/>
    <property type="match status" value="1"/>
</dbReference>
<gene>
    <name evidence="5" type="ORF">DSOL_4722</name>
</gene>
<evidence type="ECO:0000256" key="3">
    <source>
        <dbReference type="ARBA" id="ARBA00023163"/>
    </source>
</evidence>
<dbReference type="Proteomes" id="UP000186102">
    <property type="component" value="Unassembled WGS sequence"/>
</dbReference>
<dbReference type="PANTHER" id="PTHR30126">
    <property type="entry name" value="HTH-TYPE TRANSCRIPTIONAL REGULATOR"/>
    <property type="match status" value="1"/>
</dbReference>
<proteinExistence type="inferred from homology"/>
<sequence length="247" mass="27996">MGLDLFSQRGRQVILTDAGRSLYDYADRIMSLAQQAGRAMAQYHDLERGEVRLGANSVVGCYLLPAILKDFYIRFPNIKVSLQVDNDLQLARRVEDGELDLALVGGPMERDNIHMERYTRDDLILVCPPCGEELSPKALFAKYPLITRENCSITRATIKEHLTGYGITPQFFMEISDTEVIKRLVMSGISVAFLPARSVEMEITSYLLQEVKGDGTVLPCWVYLVTAKDQHYCPTLLAFMNFVRKYQ</sequence>
<evidence type="ECO:0000256" key="2">
    <source>
        <dbReference type="ARBA" id="ARBA00023015"/>
    </source>
</evidence>
<protein>
    <submittedName>
        <fullName evidence="5">Chromosome initiation inhibitor</fullName>
    </submittedName>
</protein>
<dbReference type="Gene3D" id="3.40.190.290">
    <property type="match status" value="1"/>
</dbReference>
<reference evidence="5 6" key="1">
    <citation type="submission" date="2016-09" db="EMBL/GenBank/DDBJ databases">
        <title>Complete genome of Desulfosporosinus sp. OL.</title>
        <authorList>
            <person name="Mardanov A."/>
            <person name="Beletsky A."/>
            <person name="Panova A."/>
            <person name="Karnachuk O."/>
            <person name="Ravin N."/>
        </authorList>
    </citation>
    <scope>NUCLEOTIDE SEQUENCE [LARGE SCALE GENOMIC DNA]</scope>
    <source>
        <strain evidence="5 6">OL</strain>
    </source>
</reference>
<comment type="similarity">
    <text evidence="1">Belongs to the LysR transcriptional regulatory family.</text>
</comment>
<dbReference type="SUPFAM" id="SSF53850">
    <property type="entry name" value="Periplasmic binding protein-like II"/>
    <property type="match status" value="1"/>
</dbReference>
<comment type="caution">
    <text evidence="5">The sequence shown here is derived from an EMBL/GenBank/DDBJ whole genome shotgun (WGS) entry which is preliminary data.</text>
</comment>
<feature type="domain" description="LysR substrate-binding" evidence="4">
    <location>
        <begin position="45"/>
        <end position="245"/>
    </location>
</feature>
<dbReference type="InterPro" id="IPR005119">
    <property type="entry name" value="LysR_subst-bd"/>
</dbReference>
<evidence type="ECO:0000256" key="1">
    <source>
        <dbReference type="ARBA" id="ARBA00009437"/>
    </source>
</evidence>
<dbReference type="PANTHER" id="PTHR30126:SF39">
    <property type="entry name" value="HTH-TYPE TRANSCRIPTIONAL REGULATOR CYSL"/>
    <property type="match status" value="1"/>
</dbReference>
<dbReference type="AlphaFoldDB" id="A0A1Q8QIA9"/>
<dbReference type="GO" id="GO:0006355">
    <property type="term" value="P:regulation of DNA-templated transcription"/>
    <property type="evidence" value="ECO:0007669"/>
    <property type="project" value="TreeGrafter"/>
</dbReference>
<evidence type="ECO:0000259" key="4">
    <source>
        <dbReference type="Pfam" id="PF03466"/>
    </source>
</evidence>
<keyword evidence="6" id="KW-1185">Reference proteome</keyword>
<name>A0A1Q8QIA9_9FIRM</name>
<dbReference type="InterPro" id="IPR036388">
    <property type="entry name" value="WH-like_DNA-bd_sf"/>
</dbReference>
<dbReference type="EMBL" id="MLBF01000064">
    <property type="protein sequence ID" value="OLN27055.1"/>
    <property type="molecule type" value="Genomic_DNA"/>
</dbReference>
<keyword evidence="2" id="KW-0805">Transcription regulation</keyword>
<keyword evidence="3" id="KW-0804">Transcription</keyword>
<evidence type="ECO:0000313" key="6">
    <source>
        <dbReference type="Proteomes" id="UP000186102"/>
    </source>
</evidence>
<dbReference type="STRING" id="1888891.DSOL_4722"/>
<evidence type="ECO:0000313" key="5">
    <source>
        <dbReference type="EMBL" id="OLN27055.1"/>
    </source>
</evidence>
<accession>A0A1Q8QIA9</accession>
<organism evidence="5 6">
    <name type="scientific">Desulfosporosinus metallidurans</name>
    <dbReference type="NCBI Taxonomy" id="1888891"/>
    <lineage>
        <taxon>Bacteria</taxon>
        <taxon>Bacillati</taxon>
        <taxon>Bacillota</taxon>
        <taxon>Clostridia</taxon>
        <taxon>Eubacteriales</taxon>
        <taxon>Desulfitobacteriaceae</taxon>
        <taxon>Desulfosporosinus</taxon>
    </lineage>
</organism>
<dbReference type="GO" id="GO:0000976">
    <property type="term" value="F:transcription cis-regulatory region binding"/>
    <property type="evidence" value="ECO:0007669"/>
    <property type="project" value="TreeGrafter"/>
</dbReference>